<protein>
    <recommendedName>
        <fullName evidence="3">DUF1122 domain-containing protein</fullName>
    </recommendedName>
</protein>
<dbReference type="Gene3D" id="3.40.630.30">
    <property type="match status" value="1"/>
</dbReference>
<evidence type="ECO:0000313" key="1">
    <source>
        <dbReference type="EMBL" id="AFA40187.1"/>
    </source>
</evidence>
<dbReference type="KEGG" id="pog:Pogu_2160"/>
<evidence type="ECO:0000313" key="2">
    <source>
        <dbReference type="Proteomes" id="UP000009062"/>
    </source>
</evidence>
<accession>H6QBB1</accession>
<dbReference type="STRING" id="698757.Pogu_2160"/>
<dbReference type="EMBL" id="CP003316">
    <property type="protein sequence ID" value="AFA40187.1"/>
    <property type="molecule type" value="Genomic_DNA"/>
</dbReference>
<organism evidence="1 2">
    <name type="scientific">Pyrobaculum oguniense (strain DSM 13380 / JCM 10595 / TE7)</name>
    <dbReference type="NCBI Taxonomy" id="698757"/>
    <lineage>
        <taxon>Archaea</taxon>
        <taxon>Thermoproteota</taxon>
        <taxon>Thermoprotei</taxon>
        <taxon>Thermoproteales</taxon>
        <taxon>Thermoproteaceae</taxon>
        <taxon>Pyrobaculum</taxon>
    </lineage>
</organism>
<dbReference type="InterPro" id="IPR016181">
    <property type="entry name" value="Acyl_CoA_acyltransferase"/>
</dbReference>
<dbReference type="AlphaFoldDB" id="H6QBB1"/>
<evidence type="ECO:0008006" key="3">
    <source>
        <dbReference type="Google" id="ProtNLM"/>
    </source>
</evidence>
<dbReference type="InterPro" id="IPR008304">
    <property type="entry name" value="UCP017998"/>
</dbReference>
<dbReference type="SUPFAM" id="SSF55729">
    <property type="entry name" value="Acyl-CoA N-acyltransferases (Nat)"/>
    <property type="match status" value="1"/>
</dbReference>
<reference evidence="1 2" key="1">
    <citation type="journal article" date="2012" name="Stand. Genomic Sci.">
        <title>Complete genome sequence of Pyrobaculum oguniense.</title>
        <authorList>
            <person name="Bernick D.L."/>
            <person name="Karplus K."/>
            <person name="Lui L.M."/>
            <person name="Coker J.K."/>
            <person name="Murphy J.N."/>
            <person name="Chan P.P."/>
            <person name="Cozen A.E."/>
            <person name="Lowe T.M."/>
        </authorList>
    </citation>
    <scope>NUCLEOTIDE SEQUENCE [LARGE SCALE GENOMIC DNA]</scope>
    <source>
        <strain evidence="1 2">TE7</strain>
    </source>
</reference>
<gene>
    <name evidence="1" type="ordered locus">Pogu_2160</name>
</gene>
<dbReference type="Pfam" id="PF06557">
    <property type="entry name" value="DUF1122"/>
    <property type="match status" value="1"/>
</dbReference>
<name>H6QBB1_PYROT</name>
<keyword evidence="2" id="KW-1185">Reference proteome</keyword>
<dbReference type="Proteomes" id="UP000009062">
    <property type="component" value="Chromosome"/>
</dbReference>
<proteinExistence type="predicted"/>
<dbReference type="HOGENOM" id="CLU_121769_0_0_2"/>
<dbReference type="eggNOG" id="arCOG01699">
    <property type="taxonomic scope" value="Archaea"/>
</dbReference>
<sequence>MLRDIAPNSFAPLTAVFKKGRFKEELNAELFLGSDLLCRVKLFLGRPPYYTPWAEVFHFNPAYLETEWERHVYCVLSRYMEPGDVLYAEYVEDRETFAALQRGAAPGETRLGRLLEQCGFKVVRDWYYPEGWLEGGMKLQAVKFR</sequence>